<accession>A0A4P6JM76</accession>
<evidence type="ECO:0000313" key="4">
    <source>
        <dbReference type="EMBL" id="QBD76349.1"/>
    </source>
</evidence>
<dbReference type="InterPro" id="IPR000182">
    <property type="entry name" value="GNAT_dom"/>
</dbReference>
<dbReference type="AlphaFoldDB" id="A0A4P6JM76"/>
<organism evidence="4 5">
    <name type="scientific">Ktedonosporobacter rubrisoli</name>
    <dbReference type="NCBI Taxonomy" id="2509675"/>
    <lineage>
        <taxon>Bacteria</taxon>
        <taxon>Bacillati</taxon>
        <taxon>Chloroflexota</taxon>
        <taxon>Ktedonobacteria</taxon>
        <taxon>Ktedonobacterales</taxon>
        <taxon>Ktedonosporobacteraceae</taxon>
        <taxon>Ktedonosporobacter</taxon>
    </lineage>
</organism>
<dbReference type="PANTHER" id="PTHR43877">
    <property type="entry name" value="AMINOALKYLPHOSPHONATE N-ACETYLTRANSFERASE-RELATED-RELATED"/>
    <property type="match status" value="1"/>
</dbReference>
<evidence type="ECO:0000259" key="3">
    <source>
        <dbReference type="PROSITE" id="PS51186"/>
    </source>
</evidence>
<evidence type="ECO:0000313" key="5">
    <source>
        <dbReference type="Proteomes" id="UP000290365"/>
    </source>
</evidence>
<dbReference type="PROSITE" id="PS51186">
    <property type="entry name" value="GNAT"/>
    <property type="match status" value="2"/>
</dbReference>
<evidence type="ECO:0000256" key="1">
    <source>
        <dbReference type="ARBA" id="ARBA00022679"/>
    </source>
</evidence>
<dbReference type="InterPro" id="IPR050832">
    <property type="entry name" value="Bact_Acetyltransf"/>
</dbReference>
<reference evidence="4 5" key="1">
    <citation type="submission" date="2019-01" db="EMBL/GenBank/DDBJ databases">
        <title>Ktedonosporobacter rubrisoli SCAWS-G2.</title>
        <authorList>
            <person name="Huang Y."/>
            <person name="Yan B."/>
        </authorList>
    </citation>
    <scope>NUCLEOTIDE SEQUENCE [LARGE SCALE GENOMIC DNA]</scope>
    <source>
        <strain evidence="4 5">SCAWS-G2</strain>
    </source>
</reference>
<dbReference type="InterPro" id="IPR016181">
    <property type="entry name" value="Acyl_CoA_acyltransferase"/>
</dbReference>
<feature type="domain" description="N-acetyltransferase" evidence="3">
    <location>
        <begin position="151"/>
        <end position="285"/>
    </location>
</feature>
<dbReference type="GO" id="GO:0016747">
    <property type="term" value="F:acyltransferase activity, transferring groups other than amino-acyl groups"/>
    <property type="evidence" value="ECO:0007669"/>
    <property type="project" value="InterPro"/>
</dbReference>
<dbReference type="RefSeq" id="WP_129887049.1">
    <property type="nucleotide sequence ID" value="NZ_CP035758.1"/>
</dbReference>
<keyword evidence="1 4" id="KW-0808">Transferase</keyword>
<dbReference type="Pfam" id="PF00583">
    <property type="entry name" value="Acetyltransf_1"/>
    <property type="match status" value="2"/>
</dbReference>
<proteinExistence type="predicted"/>
<dbReference type="OrthoDB" id="159497at2"/>
<name>A0A4P6JM76_KTERU</name>
<keyword evidence="2" id="KW-0012">Acyltransferase</keyword>
<dbReference type="SUPFAM" id="SSF55729">
    <property type="entry name" value="Acyl-CoA N-acyltransferases (Nat)"/>
    <property type="match status" value="2"/>
</dbReference>
<feature type="domain" description="N-acetyltransferase" evidence="3">
    <location>
        <begin position="7"/>
        <end position="143"/>
    </location>
</feature>
<dbReference type="EMBL" id="CP035758">
    <property type="protein sequence ID" value="QBD76349.1"/>
    <property type="molecule type" value="Genomic_DNA"/>
</dbReference>
<sequence length="285" mass="32530">MSLVQGKMKEGLGEADHAHIRELLRVCHQFDGLEFPLSLEGMLYAPNNVLLCYQHETLLGMVYVMSEGDVELLGLVHPEYRRQGVGRSLLEAAKTFCRRKQVSHLSLVCFEAMPAGEAFCRAVGGQYEKSEFHMVLDMQVLRPLEPLDVALSLRQADAADARTLAHFLAQEFEEAEEEMYSWIEADLKKPGRRAFLVVLGEEPIGTLRMFEDDSSVEITAFGILPPYRRHGYGRRILLQAVHMLLTEGWQHIALDVETENRKALALYLSCGFRQTREDRFYRLDL</sequence>
<protein>
    <submittedName>
        <fullName evidence="4">GNAT family N-acetyltransferase</fullName>
    </submittedName>
</protein>
<dbReference type="CDD" id="cd04301">
    <property type="entry name" value="NAT_SF"/>
    <property type="match status" value="2"/>
</dbReference>
<dbReference type="Proteomes" id="UP000290365">
    <property type="component" value="Chromosome"/>
</dbReference>
<dbReference type="KEGG" id="kbs:EPA93_10150"/>
<gene>
    <name evidence="4" type="ORF">EPA93_10150</name>
</gene>
<dbReference type="Gene3D" id="3.40.630.30">
    <property type="match status" value="1"/>
</dbReference>
<evidence type="ECO:0000256" key="2">
    <source>
        <dbReference type="ARBA" id="ARBA00023315"/>
    </source>
</evidence>
<keyword evidence="5" id="KW-1185">Reference proteome</keyword>